<dbReference type="Proteomes" id="UP000192796">
    <property type="component" value="Unassembled WGS sequence"/>
</dbReference>
<sequence length="236" mass="27004">MSDRKKLEKLVIRSFEQRDFKNEDPSKAFSTPINPESFMQTLKVNADTSGGHGNAGTEAKYKGTEPEQLRLEFILDGTRTMEGYGGENSDYKKKPVHDQIEDLKNCVYNFDGKIHRPRFLIVMWGSDMNFKCVLGNLDLNYTLFEPDGSPLRVKVTATFIAHKSREQLLAESRASSPDLTHSRIVVQGDRLDRLTYSIYNDPKYVMQVAKVNQLTSIRKIKPAIQLNFPPFDKNEH</sequence>
<accession>A0A1V9FQM1</accession>
<evidence type="ECO:0000313" key="2">
    <source>
        <dbReference type="EMBL" id="OQP60581.1"/>
    </source>
</evidence>
<dbReference type="OrthoDB" id="9815939at2"/>
<dbReference type="RefSeq" id="WP_081152699.1">
    <property type="nucleotide sequence ID" value="NZ_LVYD01000060.1"/>
</dbReference>
<protein>
    <recommendedName>
        <fullName evidence="1">Contractile injection system tube protein N-terminal domain-containing protein</fullName>
    </recommendedName>
</protein>
<dbReference type="STRING" id="1703345.A3860_32725"/>
<reference evidence="2 3" key="1">
    <citation type="submission" date="2016-03" db="EMBL/GenBank/DDBJ databases">
        <title>Niastella vici sp. nov., isolated from farmland soil.</title>
        <authorList>
            <person name="Chen L."/>
            <person name="Wang D."/>
            <person name="Yang S."/>
            <person name="Wang G."/>
        </authorList>
    </citation>
    <scope>NUCLEOTIDE SEQUENCE [LARGE SCALE GENOMIC DNA]</scope>
    <source>
        <strain evidence="2 3">DJ57</strain>
    </source>
</reference>
<dbReference type="AlphaFoldDB" id="A0A1V9FQM1"/>
<evidence type="ECO:0000259" key="1">
    <source>
        <dbReference type="Pfam" id="PF19266"/>
    </source>
</evidence>
<name>A0A1V9FQM1_9BACT</name>
<gene>
    <name evidence="2" type="ORF">A3860_32725</name>
</gene>
<keyword evidence="3" id="KW-1185">Reference proteome</keyword>
<comment type="caution">
    <text evidence="2">The sequence shown here is derived from an EMBL/GenBank/DDBJ whole genome shotgun (WGS) entry which is preliminary data.</text>
</comment>
<evidence type="ECO:0000313" key="3">
    <source>
        <dbReference type="Proteomes" id="UP000192796"/>
    </source>
</evidence>
<dbReference type="EMBL" id="LVYD01000060">
    <property type="protein sequence ID" value="OQP60581.1"/>
    <property type="molecule type" value="Genomic_DNA"/>
</dbReference>
<dbReference type="InterPro" id="IPR045361">
    <property type="entry name" value="CIS_tube_prot_N"/>
</dbReference>
<dbReference type="Pfam" id="PF19266">
    <property type="entry name" value="CIS_tube"/>
    <property type="match status" value="1"/>
</dbReference>
<proteinExistence type="predicted"/>
<organism evidence="2 3">
    <name type="scientific">Niastella vici</name>
    <dbReference type="NCBI Taxonomy" id="1703345"/>
    <lineage>
        <taxon>Bacteria</taxon>
        <taxon>Pseudomonadati</taxon>
        <taxon>Bacteroidota</taxon>
        <taxon>Chitinophagia</taxon>
        <taxon>Chitinophagales</taxon>
        <taxon>Chitinophagaceae</taxon>
        <taxon>Niastella</taxon>
    </lineage>
</organism>
<feature type="domain" description="Contractile injection system tube protein N-terminal" evidence="1">
    <location>
        <begin position="6"/>
        <end position="167"/>
    </location>
</feature>